<name>A0ACC2P1E2_9HYME</name>
<proteinExistence type="predicted"/>
<reference evidence="1" key="1">
    <citation type="submission" date="2023-04" db="EMBL/GenBank/DDBJ databases">
        <title>A chromosome-level genome assembly of the parasitoid wasp Eretmocerus hayati.</title>
        <authorList>
            <person name="Zhong Y."/>
            <person name="Liu S."/>
            <person name="Liu Y."/>
        </authorList>
    </citation>
    <scope>NUCLEOTIDE SEQUENCE</scope>
    <source>
        <strain evidence="1">ZJU_SS_LIU_2023</strain>
    </source>
</reference>
<keyword evidence="2" id="KW-1185">Reference proteome</keyword>
<sequence>MTSKLYIAKIDEKIFMPRTVARQDKSFLYAICKKTNYLTEEANCQIYLKSSSSSATTSSCALNLTSYQNRTLQISHNSLHLESFGAKRAVITWFEVDLNQEKKSGTFTSYAHITIIDLKSCGVYTIPLDLKATQWIGTIVYPEKLDIVLTDRRICGDFRICVISYDERGEPVDDLVIFPLEHPKPSLQPISPRSENNGLFVLVKDERMDELQVVFIDDNEEEKVLFQGDLSSGGSSDYSDTYGFFTWCRLDRKKSKSQCVQYNPSNDEKMEKTLVIDMDVKRLSVSNLPGGGFLLLSTKCDKTFQLVCSEFNVIKVDSHGRKKELIEDTPLYMRCIESETTSLMTNIAEVGNEICFIFACYDKVSMKEAINLFTECTARNKI</sequence>
<accession>A0ACC2P1E2</accession>
<protein>
    <submittedName>
        <fullName evidence="1">Uncharacterized protein</fullName>
    </submittedName>
</protein>
<dbReference type="EMBL" id="CM056742">
    <property type="protein sequence ID" value="KAJ8676272.1"/>
    <property type="molecule type" value="Genomic_DNA"/>
</dbReference>
<gene>
    <name evidence="1" type="ORF">QAD02_012058</name>
</gene>
<dbReference type="Proteomes" id="UP001239111">
    <property type="component" value="Chromosome 2"/>
</dbReference>
<evidence type="ECO:0000313" key="1">
    <source>
        <dbReference type="EMBL" id="KAJ8676272.1"/>
    </source>
</evidence>
<comment type="caution">
    <text evidence="1">The sequence shown here is derived from an EMBL/GenBank/DDBJ whole genome shotgun (WGS) entry which is preliminary data.</text>
</comment>
<evidence type="ECO:0000313" key="2">
    <source>
        <dbReference type="Proteomes" id="UP001239111"/>
    </source>
</evidence>
<organism evidence="1 2">
    <name type="scientific">Eretmocerus hayati</name>
    <dbReference type="NCBI Taxonomy" id="131215"/>
    <lineage>
        <taxon>Eukaryota</taxon>
        <taxon>Metazoa</taxon>
        <taxon>Ecdysozoa</taxon>
        <taxon>Arthropoda</taxon>
        <taxon>Hexapoda</taxon>
        <taxon>Insecta</taxon>
        <taxon>Pterygota</taxon>
        <taxon>Neoptera</taxon>
        <taxon>Endopterygota</taxon>
        <taxon>Hymenoptera</taxon>
        <taxon>Apocrita</taxon>
        <taxon>Proctotrupomorpha</taxon>
        <taxon>Chalcidoidea</taxon>
        <taxon>Aphelinidae</taxon>
        <taxon>Aphelininae</taxon>
        <taxon>Eretmocerus</taxon>
    </lineage>
</organism>